<protein>
    <submittedName>
        <fullName evidence="2">Uncharacterized protein</fullName>
    </submittedName>
</protein>
<evidence type="ECO:0000256" key="1">
    <source>
        <dbReference type="SAM" id="Phobius"/>
    </source>
</evidence>
<dbReference type="AlphaFoldDB" id="A0A1G4NWC8"/>
<feature type="transmembrane region" description="Helical" evidence="1">
    <location>
        <begin position="64"/>
        <end position="95"/>
    </location>
</feature>
<accession>A0A1G4NWC8</accession>
<keyword evidence="1" id="KW-0472">Membrane</keyword>
<proteinExistence type="predicted"/>
<feature type="transmembrane region" description="Helical" evidence="1">
    <location>
        <begin position="173"/>
        <end position="195"/>
    </location>
</feature>
<gene>
    <name evidence="2" type="primary">ORF_5</name>
    <name evidence="2" type="ORF">H1444_107</name>
</gene>
<feature type="transmembrane region" description="Helical" evidence="1">
    <location>
        <begin position="215"/>
        <end position="235"/>
    </location>
</feature>
<keyword evidence="2" id="KW-0150">Chloroplast</keyword>
<reference evidence="2" key="2">
    <citation type="submission" date="2016-10" db="EMBL/GenBank/DDBJ databases">
        <authorList>
            <person name="de Groot N.N."/>
        </authorList>
    </citation>
    <scope>NUCLEOTIDE SEQUENCE</scope>
    <source>
        <strain evidence="2">H.1444</strain>
    </source>
</reference>
<organism evidence="2">
    <name type="scientific">Nemalion sp. H.1444</name>
    <dbReference type="NCBI Taxonomy" id="1907586"/>
    <lineage>
        <taxon>Eukaryota</taxon>
        <taxon>Rhodophyta</taxon>
        <taxon>Florideophyceae</taxon>
        <taxon>Nemaliophycidae</taxon>
        <taxon>Nemaliales</taxon>
        <taxon>Nemaliaceae</taxon>
        <taxon>Nemalion</taxon>
    </lineage>
</organism>
<name>A0A1G4NWC8_9FLOR</name>
<feature type="transmembrane region" description="Helical" evidence="1">
    <location>
        <begin position="143"/>
        <end position="161"/>
    </location>
</feature>
<feature type="transmembrane region" description="Helical" evidence="1">
    <location>
        <begin position="27"/>
        <end position="58"/>
    </location>
</feature>
<keyword evidence="1" id="KW-0812">Transmembrane</keyword>
<sequence length="258" mass="30220">MISFHHHVNFPKYWFHRIETSHKILSIVVYIFVLPFCSTNILFVHYIIIVLLLSSLFVRYPGSLYKFIVSLIPVLIIFIFIATLTASTNVGLSLVPIPYQLKYLCYELKANNTVTFIYNNYLYLSIPTIVLRSYLLANNYLSLYYIVTLTTSFEDLIVNVSKYNTDTKCKSTALERTILVILIASNLIPTFYTQIRNVLDAILLRGIRVENKLYSAHKLIYLICLFYCTYLSKVIKDITSSIFSRNLEYYDHKLWFIF</sequence>
<geneLocation type="chloroplast" evidence="2"/>
<keyword evidence="1" id="KW-1133">Transmembrane helix</keyword>
<dbReference type="EMBL" id="LT622871">
    <property type="protein sequence ID" value="SCW22970.1"/>
    <property type="molecule type" value="Genomic_DNA"/>
</dbReference>
<keyword evidence="2" id="KW-0934">Plastid</keyword>
<feature type="transmembrane region" description="Helical" evidence="1">
    <location>
        <begin position="116"/>
        <end position="137"/>
    </location>
</feature>
<evidence type="ECO:0000313" key="2">
    <source>
        <dbReference type="EMBL" id="SCW22970.1"/>
    </source>
</evidence>
<reference evidence="2" key="1">
    <citation type="submission" date="2016-10" db="EMBL/GenBank/DDBJ databases">
        <title>Chloroplast genomes as a tool to resolve red algal phylogenies: a case study in the Nemaliales.</title>
        <authorList>
            <person name="Costa J.F."/>
            <person name="Lin S.M."/>
            <person name="Macaya E.C."/>
            <person name="Fernandez-Garcia C."/>
            <person name="Verbruggen H."/>
        </authorList>
    </citation>
    <scope>NUCLEOTIDE SEQUENCE</scope>
    <source>
        <strain evidence="2">H.1444</strain>
    </source>
</reference>